<dbReference type="EMBL" id="KQ242037">
    <property type="protein sequence ID" value="KNC81389.1"/>
    <property type="molecule type" value="Genomic_DNA"/>
</dbReference>
<proteinExistence type="predicted"/>
<protein>
    <submittedName>
        <fullName evidence="1">Uncharacterized protein</fullName>
    </submittedName>
</protein>
<sequence length="72" mass="8061">MRIDVATIQTRQESVQELLQNELAKPVISENLRTVEANITCIIKLKHVLDIIPALIKALDMASSTLLKTYAE</sequence>
<gene>
    <name evidence="1" type="ORF">SARC_06276</name>
</gene>
<dbReference type="RefSeq" id="XP_014155291.1">
    <property type="nucleotide sequence ID" value="XM_014299816.1"/>
</dbReference>
<dbReference type="Proteomes" id="UP000054560">
    <property type="component" value="Unassembled WGS sequence"/>
</dbReference>
<organism evidence="1 2">
    <name type="scientific">Sphaeroforma arctica JP610</name>
    <dbReference type="NCBI Taxonomy" id="667725"/>
    <lineage>
        <taxon>Eukaryota</taxon>
        <taxon>Ichthyosporea</taxon>
        <taxon>Ichthyophonida</taxon>
        <taxon>Sphaeroforma</taxon>
    </lineage>
</organism>
<dbReference type="GeneID" id="25906780"/>
<name>A0A0L0FXL3_9EUKA</name>
<dbReference type="AlphaFoldDB" id="A0A0L0FXL3"/>
<reference evidence="1 2" key="1">
    <citation type="submission" date="2011-02" db="EMBL/GenBank/DDBJ databases">
        <title>The Genome Sequence of Sphaeroforma arctica JP610.</title>
        <authorList>
            <consortium name="The Broad Institute Genome Sequencing Platform"/>
            <person name="Russ C."/>
            <person name="Cuomo C."/>
            <person name="Young S.K."/>
            <person name="Zeng Q."/>
            <person name="Gargeya S."/>
            <person name="Alvarado L."/>
            <person name="Berlin A."/>
            <person name="Chapman S.B."/>
            <person name="Chen Z."/>
            <person name="Freedman E."/>
            <person name="Gellesch M."/>
            <person name="Goldberg J."/>
            <person name="Griggs A."/>
            <person name="Gujja S."/>
            <person name="Heilman E."/>
            <person name="Heiman D."/>
            <person name="Howarth C."/>
            <person name="Mehta T."/>
            <person name="Neiman D."/>
            <person name="Pearson M."/>
            <person name="Roberts A."/>
            <person name="Saif S."/>
            <person name="Shea T."/>
            <person name="Shenoy N."/>
            <person name="Sisk P."/>
            <person name="Stolte C."/>
            <person name="Sykes S."/>
            <person name="White J."/>
            <person name="Yandava C."/>
            <person name="Burger G."/>
            <person name="Gray M.W."/>
            <person name="Holland P.W.H."/>
            <person name="King N."/>
            <person name="Lang F.B.F."/>
            <person name="Roger A.J."/>
            <person name="Ruiz-Trillo I."/>
            <person name="Haas B."/>
            <person name="Nusbaum C."/>
            <person name="Birren B."/>
        </authorList>
    </citation>
    <scope>NUCLEOTIDE SEQUENCE [LARGE SCALE GENOMIC DNA]</scope>
    <source>
        <strain evidence="1 2">JP610</strain>
    </source>
</reference>
<feature type="non-terminal residue" evidence="1">
    <location>
        <position position="72"/>
    </location>
</feature>
<evidence type="ECO:0000313" key="2">
    <source>
        <dbReference type="Proteomes" id="UP000054560"/>
    </source>
</evidence>
<keyword evidence="2" id="KW-1185">Reference proteome</keyword>
<evidence type="ECO:0000313" key="1">
    <source>
        <dbReference type="EMBL" id="KNC81389.1"/>
    </source>
</evidence>
<accession>A0A0L0FXL3</accession>